<evidence type="ECO:0000256" key="6">
    <source>
        <dbReference type="ARBA" id="ARBA00015850"/>
    </source>
</evidence>
<accession>J1JVY8</accession>
<dbReference type="HAMAP" id="MF_00719">
    <property type="entry name" value="CobS"/>
    <property type="match status" value="1"/>
</dbReference>
<evidence type="ECO:0000256" key="10">
    <source>
        <dbReference type="ARBA" id="ARBA00022692"/>
    </source>
</evidence>
<comment type="subcellular location">
    <subcellularLocation>
        <location evidence="2 19">Cell membrane</location>
        <topology evidence="2 19">Multi-pass membrane protein</topology>
    </subcellularLocation>
</comment>
<dbReference type="STRING" id="1094558.ME5_01291"/>
<protein>
    <recommendedName>
        <fullName evidence="6 19">Adenosylcobinamide-GDP ribazoletransferase</fullName>
        <ecNumber evidence="5 19">2.7.8.26</ecNumber>
    </recommendedName>
    <alternativeName>
        <fullName evidence="16 19">Cobalamin synthase</fullName>
    </alternativeName>
    <alternativeName>
        <fullName evidence="15 19">Cobalamin-5'-phosphate synthase</fullName>
    </alternativeName>
</protein>
<evidence type="ECO:0000313" key="21">
    <source>
        <dbReference type="Proteomes" id="UP000008952"/>
    </source>
</evidence>
<evidence type="ECO:0000256" key="18">
    <source>
        <dbReference type="ARBA" id="ARBA00049504"/>
    </source>
</evidence>
<keyword evidence="11 19" id="KW-0460">Magnesium</keyword>
<dbReference type="Proteomes" id="UP000008952">
    <property type="component" value="Unassembled WGS sequence"/>
</dbReference>
<dbReference type="AlphaFoldDB" id="J1JVY8"/>
<comment type="function">
    <text evidence="14 19">Joins adenosylcobinamide-GDP and alpha-ribazole to generate adenosylcobalamin (Ado-cobalamin). Also synthesizes adenosylcobalamin 5'-phosphate from adenosylcobinamide-GDP and alpha-ribazole 5'-phosphate.</text>
</comment>
<dbReference type="RefSeq" id="WP_008039536.1">
    <property type="nucleotide sequence ID" value="NZ_JH725147.1"/>
</dbReference>
<reference evidence="20 21" key="1">
    <citation type="submission" date="2012-03" db="EMBL/GenBank/DDBJ databases">
        <title>The Genome Sequence of Bartonella tamiae Th239.</title>
        <authorList>
            <consortium name="The Broad Institute Genome Sequencing Platform"/>
            <consortium name="The Broad Institute Genome Sequencing Center for Infectious Disease"/>
            <person name="Feldgarden M."/>
            <person name="Kirby J."/>
            <person name="Kosoy M."/>
            <person name="Birtles R."/>
            <person name="Probert W.S."/>
            <person name="Chiaraviglio L."/>
            <person name="Young S.K."/>
            <person name="Zeng Q."/>
            <person name="Gargeya S."/>
            <person name="Fitzgerald M."/>
            <person name="Haas B."/>
            <person name="Abouelleil A."/>
            <person name="Alvarado L."/>
            <person name="Arachchi H.M."/>
            <person name="Berlin A."/>
            <person name="Chapman S.B."/>
            <person name="Gearin G."/>
            <person name="Goldberg J."/>
            <person name="Griggs A."/>
            <person name="Gujja S."/>
            <person name="Hansen M."/>
            <person name="Heiman D."/>
            <person name="Howarth C."/>
            <person name="Larimer J."/>
            <person name="Lui A."/>
            <person name="MacDonald P.J.P."/>
            <person name="McCowen C."/>
            <person name="Montmayeur A."/>
            <person name="Murphy C."/>
            <person name="Neiman D."/>
            <person name="Pearson M."/>
            <person name="Priest M."/>
            <person name="Roberts A."/>
            <person name="Saif S."/>
            <person name="Shea T."/>
            <person name="Sisk P."/>
            <person name="Stolte C."/>
            <person name="Sykes S."/>
            <person name="Wortman J."/>
            <person name="Nusbaum C."/>
            <person name="Birren B."/>
        </authorList>
    </citation>
    <scope>NUCLEOTIDE SEQUENCE [LARGE SCALE GENOMIC DNA]</scope>
    <source>
        <strain evidence="20 21">Th239</strain>
    </source>
</reference>
<keyword evidence="12 19" id="KW-1133">Transmembrane helix</keyword>
<comment type="similarity">
    <text evidence="4 19">Belongs to the CobS family.</text>
</comment>
<dbReference type="PANTHER" id="PTHR34148:SF1">
    <property type="entry name" value="ADENOSYLCOBINAMIDE-GDP RIBAZOLETRANSFERASE"/>
    <property type="match status" value="1"/>
</dbReference>
<feature type="transmembrane region" description="Helical" evidence="19">
    <location>
        <begin position="208"/>
        <end position="228"/>
    </location>
</feature>
<dbReference type="Pfam" id="PF02654">
    <property type="entry name" value="CobS"/>
    <property type="match status" value="1"/>
</dbReference>
<organism evidence="20 21">
    <name type="scientific">Bartonella tamiae Th239</name>
    <dbReference type="NCBI Taxonomy" id="1094558"/>
    <lineage>
        <taxon>Bacteria</taxon>
        <taxon>Pseudomonadati</taxon>
        <taxon>Pseudomonadota</taxon>
        <taxon>Alphaproteobacteria</taxon>
        <taxon>Hyphomicrobiales</taxon>
        <taxon>Bartonellaceae</taxon>
        <taxon>Bartonella</taxon>
    </lineage>
</organism>
<dbReference type="GO" id="GO:0009236">
    <property type="term" value="P:cobalamin biosynthetic process"/>
    <property type="evidence" value="ECO:0007669"/>
    <property type="project" value="UniProtKB-UniRule"/>
</dbReference>
<dbReference type="PANTHER" id="PTHR34148">
    <property type="entry name" value="ADENOSYLCOBINAMIDE-GDP RIBAZOLETRANSFERASE"/>
    <property type="match status" value="1"/>
</dbReference>
<dbReference type="GO" id="GO:0005886">
    <property type="term" value="C:plasma membrane"/>
    <property type="evidence" value="ECO:0007669"/>
    <property type="project" value="UniProtKB-SubCell"/>
</dbReference>
<dbReference type="GO" id="GO:0008818">
    <property type="term" value="F:cobalamin 5'-phosphate synthase activity"/>
    <property type="evidence" value="ECO:0007669"/>
    <property type="project" value="UniProtKB-UniRule"/>
</dbReference>
<evidence type="ECO:0000256" key="2">
    <source>
        <dbReference type="ARBA" id="ARBA00004651"/>
    </source>
</evidence>
<evidence type="ECO:0000256" key="3">
    <source>
        <dbReference type="ARBA" id="ARBA00004663"/>
    </source>
</evidence>
<feature type="transmembrane region" description="Helical" evidence="19">
    <location>
        <begin position="141"/>
        <end position="164"/>
    </location>
</feature>
<proteinExistence type="inferred from homology"/>
<dbReference type="eggNOG" id="COG0368">
    <property type="taxonomic scope" value="Bacteria"/>
</dbReference>
<dbReference type="GO" id="GO:0051073">
    <property type="term" value="F:adenosylcobinamide-GDP ribazoletransferase activity"/>
    <property type="evidence" value="ECO:0007669"/>
    <property type="project" value="UniProtKB-UniRule"/>
</dbReference>
<keyword evidence="8 19" id="KW-0169">Cobalamin biosynthesis</keyword>
<keyword evidence="21" id="KW-1185">Reference proteome</keyword>
<dbReference type="InterPro" id="IPR003805">
    <property type="entry name" value="CobS"/>
</dbReference>
<keyword evidence="10 19" id="KW-0812">Transmembrane</keyword>
<feature type="transmembrane region" description="Helical" evidence="19">
    <location>
        <begin position="69"/>
        <end position="92"/>
    </location>
</feature>
<name>J1JVY8_9HYPH</name>
<comment type="pathway">
    <text evidence="3 19">Cofactor biosynthesis; adenosylcobalamin biosynthesis; adenosylcobalamin from cob(II)yrinate a,c-diamide: step 7/7.</text>
</comment>
<sequence length="259" mass="28530">MSLNVFFRKFMRSIGFLTRIPVSNNWFEDKNNIADDVVFFPLVGFFIGLLSAVIFVIASFLGFPPLMSALFSVLAIIFTTGALHEDGLADLADALFVAKTKNDRLAIMKDSHIGTYGTIALIFGVAIRFFSIAAIFESADYKRVCIAIIMTETFSRGLMVWFWIKLPLARINGTASKAGCPSKKNSFNSVTISLGIFLLLGACGFHLLWLFLLAILCFLFISLFSLLCLKRIGGYTGDTLGAFQQCSALFILCGLYLAL</sequence>
<evidence type="ECO:0000256" key="13">
    <source>
        <dbReference type="ARBA" id="ARBA00023136"/>
    </source>
</evidence>
<feature type="transmembrane region" description="Helical" evidence="19">
    <location>
        <begin position="37"/>
        <end position="63"/>
    </location>
</feature>
<keyword evidence="9 19" id="KW-0808">Transferase</keyword>
<evidence type="ECO:0000256" key="17">
    <source>
        <dbReference type="ARBA" id="ARBA00048623"/>
    </source>
</evidence>
<dbReference type="HOGENOM" id="CLU_057426_1_2_5"/>
<dbReference type="EC" id="2.7.8.26" evidence="5 19"/>
<keyword evidence="13 19" id="KW-0472">Membrane</keyword>
<evidence type="ECO:0000256" key="9">
    <source>
        <dbReference type="ARBA" id="ARBA00022679"/>
    </source>
</evidence>
<evidence type="ECO:0000256" key="19">
    <source>
        <dbReference type="HAMAP-Rule" id="MF_00719"/>
    </source>
</evidence>
<evidence type="ECO:0000256" key="1">
    <source>
        <dbReference type="ARBA" id="ARBA00001946"/>
    </source>
</evidence>
<evidence type="ECO:0000256" key="16">
    <source>
        <dbReference type="ARBA" id="ARBA00032853"/>
    </source>
</evidence>
<evidence type="ECO:0000256" key="11">
    <source>
        <dbReference type="ARBA" id="ARBA00022842"/>
    </source>
</evidence>
<keyword evidence="7 19" id="KW-1003">Cell membrane</keyword>
<evidence type="ECO:0000313" key="20">
    <source>
        <dbReference type="EMBL" id="EJF88740.1"/>
    </source>
</evidence>
<comment type="caution">
    <text evidence="20">The sequence shown here is derived from an EMBL/GenBank/DDBJ whole genome shotgun (WGS) entry which is preliminary data.</text>
</comment>
<evidence type="ECO:0000256" key="14">
    <source>
        <dbReference type="ARBA" id="ARBA00025228"/>
    </source>
</evidence>
<dbReference type="OrthoDB" id="9794626at2"/>
<feature type="transmembrane region" description="Helical" evidence="19">
    <location>
        <begin position="113"/>
        <end position="135"/>
    </location>
</feature>
<evidence type="ECO:0000256" key="7">
    <source>
        <dbReference type="ARBA" id="ARBA00022475"/>
    </source>
</evidence>
<evidence type="ECO:0000256" key="4">
    <source>
        <dbReference type="ARBA" id="ARBA00010561"/>
    </source>
</evidence>
<evidence type="ECO:0000256" key="15">
    <source>
        <dbReference type="ARBA" id="ARBA00032605"/>
    </source>
</evidence>
<evidence type="ECO:0000256" key="12">
    <source>
        <dbReference type="ARBA" id="ARBA00022989"/>
    </source>
</evidence>
<evidence type="ECO:0000256" key="8">
    <source>
        <dbReference type="ARBA" id="ARBA00022573"/>
    </source>
</evidence>
<dbReference type="UniPathway" id="UPA00148">
    <property type="reaction ID" value="UER00238"/>
</dbReference>
<comment type="catalytic activity">
    <reaction evidence="17 19">
        <text>alpha-ribazole + adenosylcob(III)inamide-GDP = adenosylcob(III)alamin + GMP + H(+)</text>
        <dbReference type="Rhea" id="RHEA:16049"/>
        <dbReference type="ChEBI" id="CHEBI:10329"/>
        <dbReference type="ChEBI" id="CHEBI:15378"/>
        <dbReference type="ChEBI" id="CHEBI:18408"/>
        <dbReference type="ChEBI" id="CHEBI:58115"/>
        <dbReference type="ChEBI" id="CHEBI:60487"/>
        <dbReference type="EC" id="2.7.8.26"/>
    </reaction>
</comment>
<dbReference type="NCBIfam" id="TIGR00317">
    <property type="entry name" value="cobS"/>
    <property type="match status" value="1"/>
</dbReference>
<gene>
    <name evidence="19" type="primary">cobS</name>
    <name evidence="20" type="ORF">ME5_01291</name>
</gene>
<comment type="cofactor">
    <cofactor evidence="1 19">
        <name>Mg(2+)</name>
        <dbReference type="ChEBI" id="CHEBI:18420"/>
    </cofactor>
</comment>
<dbReference type="PATRIC" id="fig|1094558.3.peg.1392"/>
<evidence type="ECO:0000256" key="5">
    <source>
        <dbReference type="ARBA" id="ARBA00013200"/>
    </source>
</evidence>
<dbReference type="EMBL" id="AIMB01000008">
    <property type="protein sequence ID" value="EJF88740.1"/>
    <property type="molecule type" value="Genomic_DNA"/>
</dbReference>
<comment type="catalytic activity">
    <reaction evidence="18 19">
        <text>alpha-ribazole 5'-phosphate + adenosylcob(III)inamide-GDP = adenosylcob(III)alamin 5'-phosphate + GMP + H(+)</text>
        <dbReference type="Rhea" id="RHEA:23560"/>
        <dbReference type="ChEBI" id="CHEBI:15378"/>
        <dbReference type="ChEBI" id="CHEBI:57918"/>
        <dbReference type="ChEBI" id="CHEBI:58115"/>
        <dbReference type="ChEBI" id="CHEBI:60487"/>
        <dbReference type="ChEBI" id="CHEBI:60493"/>
        <dbReference type="EC" id="2.7.8.26"/>
    </reaction>
</comment>